<evidence type="ECO:0000313" key="9">
    <source>
        <dbReference type="EMBL" id="OGK41675.1"/>
    </source>
</evidence>
<dbReference type="SUPFAM" id="SSF88723">
    <property type="entry name" value="PIN domain-like"/>
    <property type="match status" value="1"/>
</dbReference>
<evidence type="ECO:0000256" key="7">
    <source>
        <dbReference type="ARBA" id="ARBA00038093"/>
    </source>
</evidence>
<sequence length="131" mass="15066">MGILLDSDIIIDFLNNQSLAILFFKRSSKKELFISVISWAEVEYGFRKLKSDKKVQKFHDLLDNFQVQLVDIDKRVAEQYLEIKIDLENHKTPLADFDLLIAATALSNSLTIATRNVKHFGRLKELNLASI</sequence>
<dbReference type="Pfam" id="PF01850">
    <property type="entry name" value="PIN"/>
    <property type="match status" value="1"/>
</dbReference>
<feature type="domain" description="PIN" evidence="8">
    <location>
        <begin position="3"/>
        <end position="122"/>
    </location>
</feature>
<dbReference type="STRING" id="1802056.A2954_07405"/>
<dbReference type="GO" id="GO:0004518">
    <property type="term" value="F:nuclease activity"/>
    <property type="evidence" value="ECO:0007669"/>
    <property type="project" value="UniProtKB-KW"/>
</dbReference>
<dbReference type="EMBL" id="MGAG01000010">
    <property type="protein sequence ID" value="OGK41675.1"/>
    <property type="molecule type" value="Genomic_DNA"/>
</dbReference>
<reference evidence="9 10" key="1">
    <citation type="journal article" date="2016" name="Nat. Commun.">
        <title>Thousands of microbial genomes shed light on interconnected biogeochemical processes in an aquifer system.</title>
        <authorList>
            <person name="Anantharaman K."/>
            <person name="Brown C.T."/>
            <person name="Hug L.A."/>
            <person name="Sharon I."/>
            <person name="Castelle C.J."/>
            <person name="Probst A.J."/>
            <person name="Thomas B.C."/>
            <person name="Singh A."/>
            <person name="Wilkins M.J."/>
            <person name="Karaoz U."/>
            <person name="Brodie E.L."/>
            <person name="Williams K.H."/>
            <person name="Hubbard S.S."/>
            <person name="Banfield J.F."/>
        </authorList>
    </citation>
    <scope>NUCLEOTIDE SEQUENCE [LARGE SCALE GENOMIC DNA]</scope>
</reference>
<comment type="caution">
    <text evidence="9">The sequence shown here is derived from an EMBL/GenBank/DDBJ whole genome shotgun (WGS) entry which is preliminary data.</text>
</comment>
<keyword evidence="2" id="KW-1277">Toxin-antitoxin system</keyword>
<dbReference type="GO" id="GO:0046872">
    <property type="term" value="F:metal ion binding"/>
    <property type="evidence" value="ECO:0007669"/>
    <property type="project" value="UniProtKB-KW"/>
</dbReference>
<dbReference type="PANTHER" id="PTHR33653">
    <property type="entry name" value="RIBONUCLEASE VAPC2"/>
    <property type="match status" value="1"/>
</dbReference>
<evidence type="ECO:0000313" key="10">
    <source>
        <dbReference type="Proteomes" id="UP000177698"/>
    </source>
</evidence>
<dbReference type="Gene3D" id="3.40.50.1010">
    <property type="entry name" value="5'-nuclease"/>
    <property type="match status" value="1"/>
</dbReference>
<accession>A0A1F7IEA2</accession>
<dbReference type="GO" id="GO:0016787">
    <property type="term" value="F:hydrolase activity"/>
    <property type="evidence" value="ECO:0007669"/>
    <property type="project" value="UniProtKB-KW"/>
</dbReference>
<dbReference type="CDD" id="cd09881">
    <property type="entry name" value="PIN_VapC4-5_FitB-like"/>
    <property type="match status" value="1"/>
</dbReference>
<protein>
    <recommendedName>
        <fullName evidence="8">PIN domain-containing protein</fullName>
    </recommendedName>
</protein>
<keyword evidence="4" id="KW-0479">Metal-binding</keyword>
<organism evidence="9 10">
    <name type="scientific">Candidatus Roizmanbacteria bacterium RIFCSPLOWO2_01_FULL_37_12</name>
    <dbReference type="NCBI Taxonomy" id="1802056"/>
    <lineage>
        <taxon>Bacteria</taxon>
        <taxon>Candidatus Roizmaniibacteriota</taxon>
    </lineage>
</organism>
<dbReference type="PANTHER" id="PTHR33653:SF1">
    <property type="entry name" value="RIBONUCLEASE VAPC2"/>
    <property type="match status" value="1"/>
</dbReference>
<comment type="cofactor">
    <cofactor evidence="1">
        <name>Mg(2+)</name>
        <dbReference type="ChEBI" id="CHEBI:18420"/>
    </cofactor>
</comment>
<keyword evidence="6" id="KW-0460">Magnesium</keyword>
<dbReference type="InterPro" id="IPR029060">
    <property type="entry name" value="PIN-like_dom_sf"/>
</dbReference>
<evidence type="ECO:0000259" key="8">
    <source>
        <dbReference type="Pfam" id="PF01850"/>
    </source>
</evidence>
<evidence type="ECO:0000256" key="1">
    <source>
        <dbReference type="ARBA" id="ARBA00001946"/>
    </source>
</evidence>
<keyword evidence="5" id="KW-0378">Hydrolase</keyword>
<evidence type="ECO:0000256" key="2">
    <source>
        <dbReference type="ARBA" id="ARBA00022649"/>
    </source>
</evidence>
<evidence type="ECO:0000256" key="6">
    <source>
        <dbReference type="ARBA" id="ARBA00022842"/>
    </source>
</evidence>
<evidence type="ECO:0000256" key="5">
    <source>
        <dbReference type="ARBA" id="ARBA00022801"/>
    </source>
</evidence>
<comment type="similarity">
    <text evidence="7">Belongs to the PINc/VapC protein family.</text>
</comment>
<gene>
    <name evidence="9" type="ORF">A2954_07405</name>
</gene>
<proteinExistence type="inferred from homology"/>
<dbReference type="InterPro" id="IPR050556">
    <property type="entry name" value="Type_II_TA_system_RNase"/>
</dbReference>
<name>A0A1F7IEA2_9BACT</name>
<evidence type="ECO:0000256" key="4">
    <source>
        <dbReference type="ARBA" id="ARBA00022723"/>
    </source>
</evidence>
<dbReference type="Proteomes" id="UP000177698">
    <property type="component" value="Unassembled WGS sequence"/>
</dbReference>
<keyword evidence="3" id="KW-0540">Nuclease</keyword>
<dbReference type="AlphaFoldDB" id="A0A1F7IEA2"/>
<dbReference type="InterPro" id="IPR002716">
    <property type="entry name" value="PIN_dom"/>
</dbReference>
<evidence type="ECO:0000256" key="3">
    <source>
        <dbReference type="ARBA" id="ARBA00022722"/>
    </source>
</evidence>